<proteinExistence type="predicted"/>
<comment type="caution">
    <text evidence="2">The sequence shown here is derived from an EMBL/GenBank/DDBJ whole genome shotgun (WGS) entry which is preliminary data.</text>
</comment>
<dbReference type="Gene3D" id="3.40.140.10">
    <property type="entry name" value="Cytidine Deaminase, domain 2"/>
    <property type="match status" value="1"/>
</dbReference>
<feature type="region of interest" description="Disordered" evidence="1">
    <location>
        <begin position="198"/>
        <end position="229"/>
    </location>
</feature>
<sequence length="360" mass="39730">MSGAMDFLPPEAKNSKRERKFKVYISKGELERIHEWVKAKPDIQTGGDLFGLWLDESTAVVQFVLGPGKDCRRTTTSFFQDISYLEHAGSYFTKQHGLCNIGQWHSHHEIPLFEPSAGDYNIVWSNMPTLGLERYIVFIANIKDSDVTVNCFLFEIKNGQKLPLKIGCIDELQGESPLRLNNAVMEIVRIGAESLNEKDQVSGPIEGNSGQSETESTTIADEGIPTENGMCGTLSIDDKDKTVFASTSASESKEIVDNSGRETSNNAINNDNSNNKDNISRQNNNKDNNVHNNDIKINGGNNDNKNISSNNHHHNNNNNNNKQTKLPGTAATSDESAPLNDKGTQETEPGHDNNNPTPIT</sequence>
<name>A0A7D9IYC2_PARCT</name>
<feature type="non-terminal residue" evidence="2">
    <location>
        <position position="360"/>
    </location>
</feature>
<feature type="compositionally biased region" description="Polar residues" evidence="1">
    <location>
        <begin position="208"/>
        <end position="219"/>
    </location>
</feature>
<dbReference type="AlphaFoldDB" id="A0A7D9IYC2"/>
<feature type="compositionally biased region" description="Low complexity" evidence="1">
    <location>
        <begin position="264"/>
        <end position="277"/>
    </location>
</feature>
<protein>
    <submittedName>
        <fullName evidence="2">Uncharacterized protein</fullName>
    </submittedName>
</protein>
<accession>A0A7D9IYC2</accession>
<evidence type="ECO:0000256" key="1">
    <source>
        <dbReference type="SAM" id="MobiDB-lite"/>
    </source>
</evidence>
<dbReference type="OrthoDB" id="5988733at2759"/>
<evidence type="ECO:0000313" key="3">
    <source>
        <dbReference type="Proteomes" id="UP001152795"/>
    </source>
</evidence>
<dbReference type="EMBL" id="CACRXK020008915">
    <property type="protein sequence ID" value="CAB4015966.1"/>
    <property type="molecule type" value="Genomic_DNA"/>
</dbReference>
<gene>
    <name evidence="2" type="ORF">PACLA_8A069994</name>
</gene>
<dbReference type="Proteomes" id="UP001152795">
    <property type="component" value="Unassembled WGS sequence"/>
</dbReference>
<keyword evidence="3" id="KW-1185">Reference proteome</keyword>
<organism evidence="2 3">
    <name type="scientific">Paramuricea clavata</name>
    <name type="common">Red gorgonian</name>
    <name type="synonym">Violescent sea-whip</name>
    <dbReference type="NCBI Taxonomy" id="317549"/>
    <lineage>
        <taxon>Eukaryota</taxon>
        <taxon>Metazoa</taxon>
        <taxon>Cnidaria</taxon>
        <taxon>Anthozoa</taxon>
        <taxon>Octocorallia</taxon>
        <taxon>Malacalcyonacea</taxon>
        <taxon>Plexauridae</taxon>
        <taxon>Paramuricea</taxon>
    </lineage>
</organism>
<feature type="compositionally biased region" description="Polar residues" evidence="1">
    <location>
        <begin position="323"/>
        <end position="335"/>
    </location>
</feature>
<feature type="region of interest" description="Disordered" evidence="1">
    <location>
        <begin position="245"/>
        <end position="360"/>
    </location>
</feature>
<reference evidence="2" key="1">
    <citation type="submission" date="2020-04" db="EMBL/GenBank/DDBJ databases">
        <authorList>
            <person name="Alioto T."/>
            <person name="Alioto T."/>
            <person name="Gomez Garrido J."/>
        </authorList>
    </citation>
    <scope>NUCLEOTIDE SEQUENCE</scope>
    <source>
        <strain evidence="2">A484AB</strain>
    </source>
</reference>
<evidence type="ECO:0000313" key="2">
    <source>
        <dbReference type="EMBL" id="CAB4015966.1"/>
    </source>
</evidence>
<feature type="compositionally biased region" description="Basic and acidic residues" evidence="1">
    <location>
        <begin position="251"/>
        <end position="260"/>
    </location>
</feature>
<feature type="compositionally biased region" description="Low complexity" evidence="1">
    <location>
        <begin position="283"/>
        <end position="322"/>
    </location>
</feature>